<dbReference type="EMBL" id="BAABHB010000004">
    <property type="protein sequence ID" value="GAA4406588.1"/>
    <property type="molecule type" value="Genomic_DNA"/>
</dbReference>
<evidence type="ECO:0000259" key="1">
    <source>
        <dbReference type="Pfam" id="PF18155"/>
    </source>
</evidence>
<gene>
    <name evidence="2" type="ORF">GCM10023187_26200</name>
</gene>
<dbReference type="Pfam" id="PF18155">
    <property type="entry name" value="pPIWI_RE_Z"/>
    <property type="match status" value="1"/>
</dbReference>
<proteinExistence type="predicted"/>
<organism evidence="2 3">
    <name type="scientific">Nibrella viscosa</name>
    <dbReference type="NCBI Taxonomy" id="1084524"/>
    <lineage>
        <taxon>Bacteria</taxon>
        <taxon>Pseudomonadati</taxon>
        <taxon>Bacteroidota</taxon>
        <taxon>Cytophagia</taxon>
        <taxon>Cytophagales</taxon>
        <taxon>Spirosomataceae</taxon>
        <taxon>Nibrella</taxon>
    </lineage>
</organism>
<feature type="domain" description="pPIWI-RE three-gene island" evidence="1">
    <location>
        <begin position="1"/>
        <end position="111"/>
    </location>
</feature>
<evidence type="ECO:0000313" key="2">
    <source>
        <dbReference type="EMBL" id="GAA4406588.1"/>
    </source>
</evidence>
<dbReference type="InterPro" id="IPR055254">
    <property type="entry name" value="pPIWI_RE_Z"/>
</dbReference>
<name>A0ABP8KH94_9BACT</name>
<accession>A0ABP8KH94</accession>
<dbReference type="Proteomes" id="UP001500936">
    <property type="component" value="Unassembled WGS sequence"/>
</dbReference>
<comment type="caution">
    <text evidence="2">The sequence shown here is derived from an EMBL/GenBank/DDBJ whole genome shotgun (WGS) entry which is preliminary data.</text>
</comment>
<reference evidence="3" key="1">
    <citation type="journal article" date="2019" name="Int. J. Syst. Evol. Microbiol.">
        <title>The Global Catalogue of Microorganisms (GCM) 10K type strain sequencing project: providing services to taxonomists for standard genome sequencing and annotation.</title>
        <authorList>
            <consortium name="The Broad Institute Genomics Platform"/>
            <consortium name="The Broad Institute Genome Sequencing Center for Infectious Disease"/>
            <person name="Wu L."/>
            <person name="Ma J."/>
        </authorList>
    </citation>
    <scope>NUCLEOTIDE SEQUENCE [LARGE SCALE GENOMIC DNA]</scope>
    <source>
        <strain evidence="3">JCM 17925</strain>
    </source>
</reference>
<protein>
    <recommendedName>
        <fullName evidence="1">pPIWI-RE three-gene island domain-containing protein</fullName>
    </recommendedName>
</protein>
<evidence type="ECO:0000313" key="3">
    <source>
        <dbReference type="Proteomes" id="UP001500936"/>
    </source>
</evidence>
<sequence length="112" mass="12775">MSAQQLFDVELGLFLLTELLPTAPPAALPDLLNGSNMIVSMLTTRQRRYLKRGKDLLSHCRHHTVWHDLLERYATASSPVRAFDISQDRSRFSPQTVGFAWNRIVTLRQVLA</sequence>
<keyword evidence="3" id="KW-1185">Reference proteome</keyword>